<dbReference type="AlphaFoldDB" id="A0A7W9GV28"/>
<dbReference type="InterPro" id="IPR051408">
    <property type="entry name" value="Phosphate_transprt_permease"/>
</dbReference>
<feature type="transmembrane region" description="Helical" evidence="10">
    <location>
        <begin position="161"/>
        <end position="190"/>
    </location>
</feature>
<feature type="transmembrane region" description="Helical" evidence="10">
    <location>
        <begin position="350"/>
        <end position="371"/>
    </location>
</feature>
<dbReference type="PANTHER" id="PTHR42922">
    <property type="entry name" value="PHOSPHATE TRANSPORT SYSTEM PERMEASE PROTEIN PSTA"/>
    <property type="match status" value="1"/>
</dbReference>
<evidence type="ECO:0000256" key="8">
    <source>
        <dbReference type="ARBA" id="ARBA00022989"/>
    </source>
</evidence>
<evidence type="ECO:0000313" key="14">
    <source>
        <dbReference type="Proteomes" id="UP000542813"/>
    </source>
</evidence>
<protein>
    <recommendedName>
        <fullName evidence="10">Phosphate transport system permease protein PstA</fullName>
    </recommendedName>
</protein>
<dbReference type="PANTHER" id="PTHR42922:SF1">
    <property type="entry name" value="PHOSPHATE TRANSPORT SYSTEM PERMEASE PROTEIN PSTA"/>
    <property type="match status" value="1"/>
</dbReference>
<feature type="transmembrane region" description="Helical" evidence="10">
    <location>
        <begin position="74"/>
        <end position="95"/>
    </location>
</feature>
<dbReference type="NCBIfam" id="TIGR00974">
    <property type="entry name" value="3a0107s02c"/>
    <property type="match status" value="1"/>
</dbReference>
<dbReference type="GO" id="GO:0005315">
    <property type="term" value="F:phosphate transmembrane transporter activity"/>
    <property type="evidence" value="ECO:0007669"/>
    <property type="project" value="InterPro"/>
</dbReference>
<feature type="compositionally biased region" description="Polar residues" evidence="11">
    <location>
        <begin position="408"/>
        <end position="417"/>
    </location>
</feature>
<evidence type="ECO:0000256" key="7">
    <source>
        <dbReference type="ARBA" id="ARBA00022692"/>
    </source>
</evidence>
<evidence type="ECO:0000256" key="6">
    <source>
        <dbReference type="ARBA" id="ARBA00022592"/>
    </source>
</evidence>
<organism evidence="13 14">
    <name type="scientific">Jiangella mangrovi</name>
    <dbReference type="NCBI Taxonomy" id="1524084"/>
    <lineage>
        <taxon>Bacteria</taxon>
        <taxon>Bacillati</taxon>
        <taxon>Actinomycetota</taxon>
        <taxon>Actinomycetes</taxon>
        <taxon>Jiangellales</taxon>
        <taxon>Jiangellaceae</taxon>
        <taxon>Jiangella</taxon>
    </lineage>
</organism>
<evidence type="ECO:0000256" key="10">
    <source>
        <dbReference type="RuleBase" id="RU363043"/>
    </source>
</evidence>
<accession>A0A7W9GV28</accession>
<keyword evidence="6" id="KW-0592">Phosphate transport</keyword>
<keyword evidence="4" id="KW-0813">Transport</keyword>
<dbReference type="RefSeq" id="WP_184826714.1">
    <property type="nucleotide sequence ID" value="NZ_JACHMM010000001.1"/>
</dbReference>
<dbReference type="CDD" id="cd06261">
    <property type="entry name" value="TM_PBP2"/>
    <property type="match status" value="1"/>
</dbReference>
<feature type="transmembrane region" description="Helical" evidence="10">
    <location>
        <begin position="210"/>
        <end position="230"/>
    </location>
</feature>
<evidence type="ECO:0000256" key="3">
    <source>
        <dbReference type="ARBA" id="ARBA00007069"/>
    </source>
</evidence>
<keyword evidence="8 10" id="KW-1133">Transmembrane helix</keyword>
<keyword evidence="5 10" id="KW-1003">Cell membrane</keyword>
<gene>
    <name evidence="13" type="ORF">HD601_005139</name>
</gene>
<evidence type="ECO:0000313" key="13">
    <source>
        <dbReference type="EMBL" id="MBB5790564.1"/>
    </source>
</evidence>
<dbReference type="InterPro" id="IPR035906">
    <property type="entry name" value="MetI-like_sf"/>
</dbReference>
<dbReference type="Gene3D" id="1.10.3720.10">
    <property type="entry name" value="MetI-like"/>
    <property type="match status" value="1"/>
</dbReference>
<evidence type="ECO:0000256" key="1">
    <source>
        <dbReference type="ARBA" id="ARBA00003510"/>
    </source>
</evidence>
<proteinExistence type="inferred from homology"/>
<evidence type="ECO:0000256" key="9">
    <source>
        <dbReference type="ARBA" id="ARBA00023136"/>
    </source>
</evidence>
<comment type="caution">
    <text evidence="13">The sequence shown here is derived from an EMBL/GenBank/DDBJ whole genome shotgun (WGS) entry which is preliminary data.</text>
</comment>
<dbReference type="GO" id="GO:0035435">
    <property type="term" value="P:phosphate ion transmembrane transport"/>
    <property type="evidence" value="ECO:0007669"/>
    <property type="project" value="InterPro"/>
</dbReference>
<evidence type="ECO:0000256" key="11">
    <source>
        <dbReference type="SAM" id="MobiDB-lite"/>
    </source>
</evidence>
<keyword evidence="14" id="KW-1185">Reference proteome</keyword>
<feature type="transmembrane region" description="Helical" evidence="10">
    <location>
        <begin position="236"/>
        <end position="257"/>
    </location>
</feature>
<sequence>MTAVDIRPADVGADDPSTGGTTLPPPVPPGSPEEPRRSLVLLRTSDIFALVGAFAASVSITFVLFTQLLPFEGAIGFVVLAYVLFLIVYALLVSLDDDGPAVRDKVAAVAVHGLALLLGVGLVFVVLYTLGRGAEALPNLNFYTEDMRVTGPLDPLTSGGILHGIVGTLIMITMALAITIPLGIVCAVFLNEIPGRLSRLVRTIAEAMTALPSIVAGLFIYATWITAFGLGQSGSAAALAITVMMLPIVIRASDVVLRLVPGTLKEAAYAVGAGQWRTVWHVTLPTARSGLMTSIILGTARGIGETSPVLLTAGFTAAVNTNPLEGPMVSLPLLTFELVKNPQPEMIARGFGTAATLMVLVLLLFAVGRAVGGRGPGQLTRRQQHRRVLASRRDAERFRRTDAARPRFTTQEEGQRR</sequence>
<feature type="domain" description="ABC transmembrane type-1" evidence="12">
    <location>
        <begin position="165"/>
        <end position="368"/>
    </location>
</feature>
<comment type="similarity">
    <text evidence="3 10">Belongs to the binding-protein-dependent transport system permease family. CysTW subfamily.</text>
</comment>
<reference evidence="13 14" key="1">
    <citation type="submission" date="2020-08" db="EMBL/GenBank/DDBJ databases">
        <title>Sequencing the genomes of 1000 actinobacteria strains.</title>
        <authorList>
            <person name="Klenk H.-P."/>
        </authorList>
    </citation>
    <scope>NUCLEOTIDE SEQUENCE [LARGE SCALE GENOMIC DNA]</scope>
    <source>
        <strain evidence="13 14">DSM 102122</strain>
    </source>
</reference>
<feature type="compositionally biased region" description="Pro residues" evidence="11">
    <location>
        <begin position="23"/>
        <end position="32"/>
    </location>
</feature>
<dbReference type="PROSITE" id="PS50928">
    <property type="entry name" value="ABC_TM1"/>
    <property type="match status" value="1"/>
</dbReference>
<dbReference type="GO" id="GO:0005886">
    <property type="term" value="C:plasma membrane"/>
    <property type="evidence" value="ECO:0007669"/>
    <property type="project" value="UniProtKB-SubCell"/>
</dbReference>
<evidence type="ECO:0000256" key="2">
    <source>
        <dbReference type="ARBA" id="ARBA00004651"/>
    </source>
</evidence>
<evidence type="ECO:0000256" key="5">
    <source>
        <dbReference type="ARBA" id="ARBA00022475"/>
    </source>
</evidence>
<dbReference type="EMBL" id="JACHMM010000001">
    <property type="protein sequence ID" value="MBB5790564.1"/>
    <property type="molecule type" value="Genomic_DNA"/>
</dbReference>
<keyword evidence="7 10" id="KW-0812">Transmembrane</keyword>
<comment type="function">
    <text evidence="1">Part of the binding-protein-dependent transport system for phosphate; probably responsible for the translocation of the substrate across the membrane.</text>
</comment>
<feature type="region of interest" description="Disordered" evidence="11">
    <location>
        <begin position="375"/>
        <end position="417"/>
    </location>
</feature>
<dbReference type="Proteomes" id="UP000542813">
    <property type="component" value="Unassembled WGS sequence"/>
</dbReference>
<feature type="region of interest" description="Disordered" evidence="11">
    <location>
        <begin position="1"/>
        <end position="35"/>
    </location>
</feature>
<dbReference type="SUPFAM" id="SSF161098">
    <property type="entry name" value="MetI-like"/>
    <property type="match status" value="1"/>
</dbReference>
<feature type="transmembrane region" description="Helical" evidence="10">
    <location>
        <begin position="47"/>
        <end position="68"/>
    </location>
</feature>
<evidence type="ECO:0000256" key="4">
    <source>
        <dbReference type="ARBA" id="ARBA00022448"/>
    </source>
</evidence>
<dbReference type="InterPro" id="IPR005672">
    <property type="entry name" value="Phosphate_PstA"/>
</dbReference>
<comment type="subcellular location">
    <subcellularLocation>
        <location evidence="2 10">Cell membrane</location>
        <topology evidence="2 10">Multi-pass membrane protein</topology>
    </subcellularLocation>
</comment>
<dbReference type="Pfam" id="PF00528">
    <property type="entry name" value="BPD_transp_1"/>
    <property type="match status" value="1"/>
</dbReference>
<evidence type="ECO:0000259" key="12">
    <source>
        <dbReference type="PROSITE" id="PS50928"/>
    </source>
</evidence>
<dbReference type="InterPro" id="IPR000515">
    <property type="entry name" value="MetI-like"/>
</dbReference>
<feature type="compositionally biased region" description="Basic and acidic residues" evidence="11">
    <location>
        <begin position="391"/>
        <end position="405"/>
    </location>
</feature>
<keyword evidence="9 10" id="KW-0472">Membrane</keyword>
<feature type="transmembrane region" description="Helical" evidence="10">
    <location>
        <begin position="107"/>
        <end position="130"/>
    </location>
</feature>
<name>A0A7W9GV28_9ACTN</name>